<dbReference type="OrthoDB" id="1925287at2759"/>
<dbReference type="Gene3D" id="3.10.330.20">
    <property type="match status" value="1"/>
</dbReference>
<keyword evidence="13" id="KW-1185">Reference proteome</keyword>
<dbReference type="EMBL" id="MU004244">
    <property type="protein sequence ID" value="KAF2663634.1"/>
    <property type="molecule type" value="Genomic_DNA"/>
</dbReference>
<dbReference type="InterPro" id="IPR014816">
    <property type="entry name" value="tRNA_MeTrfase_Gcd14"/>
</dbReference>
<evidence type="ECO:0000256" key="7">
    <source>
        <dbReference type="ARBA" id="ARBA00022694"/>
    </source>
</evidence>
<comment type="subcellular location">
    <subcellularLocation>
        <location evidence="1">Nucleus</location>
    </subcellularLocation>
</comment>
<keyword evidence="7" id="KW-0819">tRNA processing</keyword>
<dbReference type="GO" id="GO:0031515">
    <property type="term" value="C:tRNA (m1A) methyltransferase complex"/>
    <property type="evidence" value="ECO:0007669"/>
    <property type="project" value="InterPro"/>
</dbReference>
<evidence type="ECO:0000313" key="12">
    <source>
        <dbReference type="EMBL" id="KAF2663634.1"/>
    </source>
</evidence>
<keyword evidence="6" id="KW-0949">S-adenosyl-L-methionine</keyword>
<dbReference type="Proteomes" id="UP000799302">
    <property type="component" value="Unassembled WGS sequence"/>
</dbReference>
<evidence type="ECO:0000259" key="11">
    <source>
        <dbReference type="Pfam" id="PF08704"/>
    </source>
</evidence>
<keyword evidence="8" id="KW-0539">Nucleus</keyword>
<dbReference type="GO" id="GO:0030488">
    <property type="term" value="P:tRNA methylation"/>
    <property type="evidence" value="ECO:0007669"/>
    <property type="project" value="InterPro"/>
</dbReference>
<dbReference type="GO" id="GO:0160107">
    <property type="term" value="F:tRNA (adenine(58)-N1)-methyltransferase activity"/>
    <property type="evidence" value="ECO:0007669"/>
    <property type="project" value="UniProtKB-EC"/>
</dbReference>
<dbReference type="InterPro" id="IPR029063">
    <property type="entry name" value="SAM-dependent_MTases_sf"/>
</dbReference>
<keyword evidence="4 12" id="KW-0489">Methyltransferase</keyword>
<evidence type="ECO:0000256" key="5">
    <source>
        <dbReference type="ARBA" id="ARBA00022679"/>
    </source>
</evidence>
<evidence type="ECO:0000256" key="8">
    <source>
        <dbReference type="ARBA" id="ARBA00023242"/>
    </source>
</evidence>
<dbReference type="PANTHER" id="PTHR12133:SF2">
    <property type="entry name" value="TRNA (ADENINE(58)-N(1))-METHYLTRANSFERASE CATALYTIC SUBUNIT TRMT61A"/>
    <property type="match status" value="1"/>
</dbReference>
<accession>A0A6A6TY94</accession>
<dbReference type="AlphaFoldDB" id="A0A6A6TY94"/>
<dbReference type="PANTHER" id="PTHR12133">
    <property type="entry name" value="TRNA (ADENINE(58)-N(1))-METHYLTRANSFERASE"/>
    <property type="match status" value="1"/>
</dbReference>
<feature type="region of interest" description="Disordered" evidence="10">
    <location>
        <begin position="359"/>
        <end position="413"/>
    </location>
</feature>
<evidence type="ECO:0000256" key="4">
    <source>
        <dbReference type="ARBA" id="ARBA00022603"/>
    </source>
</evidence>
<reference evidence="12" key="1">
    <citation type="journal article" date="2020" name="Stud. Mycol.">
        <title>101 Dothideomycetes genomes: a test case for predicting lifestyles and emergence of pathogens.</title>
        <authorList>
            <person name="Haridas S."/>
            <person name="Albert R."/>
            <person name="Binder M."/>
            <person name="Bloem J."/>
            <person name="Labutti K."/>
            <person name="Salamov A."/>
            <person name="Andreopoulos B."/>
            <person name="Baker S."/>
            <person name="Barry K."/>
            <person name="Bills G."/>
            <person name="Bluhm B."/>
            <person name="Cannon C."/>
            <person name="Castanera R."/>
            <person name="Culley D."/>
            <person name="Daum C."/>
            <person name="Ezra D."/>
            <person name="Gonzalez J."/>
            <person name="Henrissat B."/>
            <person name="Kuo A."/>
            <person name="Liang C."/>
            <person name="Lipzen A."/>
            <person name="Lutzoni F."/>
            <person name="Magnuson J."/>
            <person name="Mondo S."/>
            <person name="Nolan M."/>
            <person name="Ohm R."/>
            <person name="Pangilinan J."/>
            <person name="Park H.-J."/>
            <person name="Ramirez L."/>
            <person name="Alfaro M."/>
            <person name="Sun H."/>
            <person name="Tritt A."/>
            <person name="Yoshinaga Y."/>
            <person name="Zwiers L.-H."/>
            <person name="Turgeon B."/>
            <person name="Goodwin S."/>
            <person name="Spatafora J."/>
            <person name="Crous P."/>
            <person name="Grigoriev I."/>
        </authorList>
    </citation>
    <scope>NUCLEOTIDE SEQUENCE</scope>
    <source>
        <strain evidence="12">CBS 115976</strain>
    </source>
</reference>
<evidence type="ECO:0000313" key="13">
    <source>
        <dbReference type="Proteomes" id="UP000799302"/>
    </source>
</evidence>
<dbReference type="Gene3D" id="3.40.50.150">
    <property type="entry name" value="Vaccinia Virus protein VP39"/>
    <property type="match status" value="1"/>
</dbReference>
<evidence type="ECO:0000256" key="9">
    <source>
        <dbReference type="ARBA" id="ARBA00033309"/>
    </source>
</evidence>
<gene>
    <name evidence="12" type="ORF">BT63DRAFT_429917</name>
</gene>
<evidence type="ECO:0000256" key="6">
    <source>
        <dbReference type="ARBA" id="ARBA00022691"/>
    </source>
</evidence>
<name>A0A6A6TY94_9PEZI</name>
<evidence type="ECO:0000256" key="3">
    <source>
        <dbReference type="ARBA" id="ARBA00015963"/>
    </source>
</evidence>
<organism evidence="12 13">
    <name type="scientific">Microthyrium microscopicum</name>
    <dbReference type="NCBI Taxonomy" id="703497"/>
    <lineage>
        <taxon>Eukaryota</taxon>
        <taxon>Fungi</taxon>
        <taxon>Dikarya</taxon>
        <taxon>Ascomycota</taxon>
        <taxon>Pezizomycotina</taxon>
        <taxon>Dothideomycetes</taxon>
        <taxon>Dothideomycetes incertae sedis</taxon>
        <taxon>Microthyriales</taxon>
        <taxon>Microthyriaceae</taxon>
        <taxon>Microthyrium</taxon>
    </lineage>
</organism>
<dbReference type="InterPro" id="IPR049470">
    <property type="entry name" value="TRM61_C"/>
</dbReference>
<evidence type="ECO:0000256" key="10">
    <source>
        <dbReference type="SAM" id="MobiDB-lite"/>
    </source>
</evidence>
<sequence length="489" mass="53465">MPTSSPFLTPCATTTSNTLALISLKRDETIPALLHAPTPTDPSDPIANTRFGSYPHSTLLHLPWGTQVAASNVGARERKRGKKRKLAEVNNNPANASTTTAQEDETPAQEEPAFEAAASGFAHIVPPTPETWTASLPHRTQVVYTPDASYILQRIRARPGDKVIEAGAGSGSFTHAAVRCVFNGYPNSGDDEKVIRGRVYSFEYHEPRFQALQNEIKEHGLDGVVTVQHADVYAQGFSGAQDVTAIFLDLPAPWMAMSHLTRGGPTQGGPLHSDRPVCICSFSPCIEQAQRAAAKLRELGWVDVGMAAVQQRRIEVRRERIGLMEEGLRGVTAVPATVGEALGRLRELEGKTAVFNAKRKKNDKRDKGAINGHTTEMDVDARSGTVGDGAVNGHHENGEDMMSKKGLPSGSKQQRLKNNLEAAKARKLYKEGRLTHRTEPELKTHTSYLVFGMLPPEWTEEDETKAVAESLAFEKQEVQKRDKVEEVES</sequence>
<proteinExistence type="predicted"/>
<dbReference type="Pfam" id="PF08704">
    <property type="entry name" value="GCD14"/>
    <property type="match status" value="1"/>
</dbReference>
<dbReference type="CDD" id="cd02440">
    <property type="entry name" value="AdoMet_MTases"/>
    <property type="match status" value="1"/>
</dbReference>
<feature type="compositionally biased region" description="Low complexity" evidence="10">
    <location>
        <begin position="90"/>
        <end position="101"/>
    </location>
</feature>
<protein>
    <recommendedName>
        <fullName evidence="3">tRNA (adenine(58)-N(1))-methyltransferase catalytic subunit TRM61</fullName>
        <ecNumber evidence="2">2.1.1.220</ecNumber>
    </recommendedName>
    <alternativeName>
        <fullName evidence="9">tRNA(m1A58)-methyltransferase subunit TRM61</fullName>
    </alternativeName>
</protein>
<feature type="compositionally biased region" description="Basic and acidic residues" evidence="10">
    <location>
        <begin position="393"/>
        <end position="403"/>
    </location>
</feature>
<feature type="region of interest" description="Disordered" evidence="10">
    <location>
        <begin position="72"/>
        <end position="109"/>
    </location>
</feature>
<dbReference type="GO" id="GO:0005634">
    <property type="term" value="C:nucleus"/>
    <property type="evidence" value="ECO:0007669"/>
    <property type="project" value="UniProtKB-SubCell"/>
</dbReference>
<evidence type="ECO:0000256" key="1">
    <source>
        <dbReference type="ARBA" id="ARBA00004123"/>
    </source>
</evidence>
<feature type="domain" description="tRNA (adenine(58)-N(1))-methyltransferase catalytic subunit TRM61 C-terminal" evidence="11">
    <location>
        <begin position="120"/>
        <end position="334"/>
    </location>
</feature>
<dbReference type="PROSITE" id="PS51620">
    <property type="entry name" value="SAM_TRM61"/>
    <property type="match status" value="1"/>
</dbReference>
<dbReference type="EC" id="2.1.1.220" evidence="2"/>
<dbReference type="SUPFAM" id="SSF53335">
    <property type="entry name" value="S-adenosyl-L-methionine-dependent methyltransferases"/>
    <property type="match status" value="1"/>
</dbReference>
<evidence type="ECO:0000256" key="2">
    <source>
        <dbReference type="ARBA" id="ARBA00012796"/>
    </source>
</evidence>
<keyword evidence="5 12" id="KW-0808">Transferase</keyword>